<feature type="compositionally biased region" description="Basic residues" evidence="1">
    <location>
        <begin position="135"/>
        <end position="148"/>
    </location>
</feature>
<keyword evidence="2" id="KW-0472">Membrane</keyword>
<keyword evidence="2" id="KW-1133">Transmembrane helix</keyword>
<dbReference type="PROSITE" id="PS51257">
    <property type="entry name" value="PROKAR_LIPOPROTEIN"/>
    <property type="match status" value="1"/>
</dbReference>
<feature type="signal peptide" evidence="3">
    <location>
        <begin position="1"/>
        <end position="29"/>
    </location>
</feature>
<name>A0A0P0XIT6_ORYSJ</name>
<keyword evidence="3" id="KW-0732">Signal</keyword>
<reference evidence="4 5" key="3">
    <citation type="journal article" date="2013" name="Rice">
        <title>Improvement of the Oryza sativa Nipponbare reference genome using next generation sequence and optical map data.</title>
        <authorList>
            <person name="Kawahara Y."/>
            <person name="de la Bastide M."/>
            <person name="Hamilton J.P."/>
            <person name="Kanamori H."/>
            <person name="McCombie W.R."/>
            <person name="Ouyang S."/>
            <person name="Schwartz D.C."/>
            <person name="Tanaka T."/>
            <person name="Wu J."/>
            <person name="Zhou S."/>
            <person name="Childs K.L."/>
            <person name="Davidson R.M."/>
            <person name="Lin H."/>
            <person name="Quesada-Ocampo L."/>
            <person name="Vaillancourt B."/>
            <person name="Sakai H."/>
            <person name="Lee S.S."/>
            <person name="Kim J."/>
            <person name="Numa H."/>
            <person name="Itoh T."/>
            <person name="Buell C.R."/>
            <person name="Matsumoto T."/>
        </authorList>
    </citation>
    <scope>NUCLEOTIDE SEQUENCE [LARGE SCALE GENOMIC DNA]</scope>
    <source>
        <strain evidence="5">cv. Nipponbare</strain>
    </source>
</reference>
<sequence>MARTMTMRVSSLLVAVLLLAALSFQACSGHGGINDGDGQVDAPATPASSSGVWSKGLIAVKVWCLVILLVFTFAGGVSPLLLPVERELPPPRHPVRRRRLPRHRADALPRRLHLHLQGPHYQPVPVLLHAHLRRLPAHHAQRPRHRRRRAEERRRRR</sequence>
<reference evidence="5" key="1">
    <citation type="journal article" date="2005" name="Nature">
        <title>The map-based sequence of the rice genome.</title>
        <authorList>
            <consortium name="International rice genome sequencing project (IRGSP)"/>
            <person name="Matsumoto T."/>
            <person name="Wu J."/>
            <person name="Kanamori H."/>
            <person name="Katayose Y."/>
            <person name="Fujisawa M."/>
            <person name="Namiki N."/>
            <person name="Mizuno H."/>
            <person name="Yamamoto K."/>
            <person name="Antonio B.A."/>
            <person name="Baba T."/>
            <person name="Sakata K."/>
            <person name="Nagamura Y."/>
            <person name="Aoki H."/>
            <person name="Arikawa K."/>
            <person name="Arita K."/>
            <person name="Bito T."/>
            <person name="Chiden Y."/>
            <person name="Fujitsuka N."/>
            <person name="Fukunaka R."/>
            <person name="Hamada M."/>
            <person name="Harada C."/>
            <person name="Hayashi A."/>
            <person name="Hijishita S."/>
            <person name="Honda M."/>
            <person name="Hosokawa S."/>
            <person name="Ichikawa Y."/>
            <person name="Idonuma A."/>
            <person name="Iijima M."/>
            <person name="Ikeda M."/>
            <person name="Ikeno M."/>
            <person name="Ito K."/>
            <person name="Ito S."/>
            <person name="Ito T."/>
            <person name="Ito Y."/>
            <person name="Ito Y."/>
            <person name="Iwabuchi A."/>
            <person name="Kamiya K."/>
            <person name="Karasawa W."/>
            <person name="Kurita K."/>
            <person name="Katagiri S."/>
            <person name="Kikuta A."/>
            <person name="Kobayashi H."/>
            <person name="Kobayashi N."/>
            <person name="Machita K."/>
            <person name="Maehara T."/>
            <person name="Masukawa M."/>
            <person name="Mizubayashi T."/>
            <person name="Mukai Y."/>
            <person name="Nagasaki H."/>
            <person name="Nagata Y."/>
            <person name="Naito S."/>
            <person name="Nakashima M."/>
            <person name="Nakama Y."/>
            <person name="Nakamichi Y."/>
            <person name="Nakamura M."/>
            <person name="Meguro A."/>
            <person name="Negishi M."/>
            <person name="Ohta I."/>
            <person name="Ohta T."/>
            <person name="Okamoto M."/>
            <person name="Ono N."/>
            <person name="Saji S."/>
            <person name="Sakaguchi M."/>
            <person name="Sakai K."/>
            <person name="Shibata M."/>
            <person name="Shimokawa T."/>
            <person name="Song J."/>
            <person name="Takazaki Y."/>
            <person name="Terasawa K."/>
            <person name="Tsugane M."/>
            <person name="Tsuji K."/>
            <person name="Ueda S."/>
            <person name="Waki K."/>
            <person name="Yamagata H."/>
            <person name="Yamamoto M."/>
            <person name="Yamamoto S."/>
            <person name="Yamane H."/>
            <person name="Yoshiki S."/>
            <person name="Yoshihara R."/>
            <person name="Yukawa K."/>
            <person name="Zhong H."/>
            <person name="Yano M."/>
            <person name="Yuan Q."/>
            <person name="Ouyang S."/>
            <person name="Liu J."/>
            <person name="Jones K.M."/>
            <person name="Gansberger K."/>
            <person name="Moffat K."/>
            <person name="Hill J."/>
            <person name="Bera J."/>
            <person name="Fadrosh D."/>
            <person name="Jin S."/>
            <person name="Johri S."/>
            <person name="Kim M."/>
            <person name="Overton L."/>
            <person name="Reardon M."/>
            <person name="Tsitrin T."/>
            <person name="Vuong H."/>
            <person name="Weaver B."/>
            <person name="Ciecko A."/>
            <person name="Tallon L."/>
            <person name="Jackson J."/>
            <person name="Pai G."/>
            <person name="Aken S.V."/>
            <person name="Utterback T."/>
            <person name="Reidmuller S."/>
            <person name="Feldblyum T."/>
            <person name="Hsiao J."/>
            <person name="Zismann V."/>
            <person name="Iobst S."/>
            <person name="de Vazeille A.R."/>
            <person name="Buell C.R."/>
            <person name="Ying K."/>
            <person name="Li Y."/>
            <person name="Lu T."/>
            <person name="Huang Y."/>
            <person name="Zhao Q."/>
            <person name="Feng Q."/>
            <person name="Zhang L."/>
            <person name="Zhu J."/>
            <person name="Weng Q."/>
            <person name="Mu J."/>
            <person name="Lu Y."/>
            <person name="Fan D."/>
            <person name="Liu Y."/>
            <person name="Guan J."/>
            <person name="Zhang Y."/>
            <person name="Yu S."/>
            <person name="Liu X."/>
            <person name="Zhang Y."/>
            <person name="Hong G."/>
            <person name="Han B."/>
            <person name="Choisne N."/>
            <person name="Demange N."/>
            <person name="Orjeda G."/>
            <person name="Samain S."/>
            <person name="Cattolico L."/>
            <person name="Pelletier E."/>
            <person name="Couloux A."/>
            <person name="Segurens B."/>
            <person name="Wincker P."/>
            <person name="D'Hont A."/>
            <person name="Scarpelli C."/>
            <person name="Weissenbach J."/>
            <person name="Salanoubat M."/>
            <person name="Quetier F."/>
            <person name="Yu Y."/>
            <person name="Kim H.R."/>
            <person name="Rambo T."/>
            <person name="Currie J."/>
            <person name="Collura K."/>
            <person name="Luo M."/>
            <person name="Yang T."/>
            <person name="Ammiraju J.S.S."/>
            <person name="Engler F."/>
            <person name="Soderlund C."/>
            <person name="Wing R.A."/>
            <person name="Palmer L.E."/>
            <person name="de la Bastide M."/>
            <person name="Spiegel L."/>
            <person name="Nascimento L."/>
            <person name="Zutavern T."/>
            <person name="O'Shaughnessy A."/>
            <person name="Dike S."/>
            <person name="Dedhia N."/>
            <person name="Preston R."/>
            <person name="Balija V."/>
            <person name="McCombie W.R."/>
            <person name="Chow T."/>
            <person name="Chen H."/>
            <person name="Chung M."/>
            <person name="Chen C."/>
            <person name="Shaw J."/>
            <person name="Wu H."/>
            <person name="Hsiao K."/>
            <person name="Chao Y."/>
            <person name="Chu M."/>
            <person name="Cheng C."/>
            <person name="Hour A."/>
            <person name="Lee P."/>
            <person name="Lin S."/>
            <person name="Lin Y."/>
            <person name="Liou J."/>
            <person name="Liu S."/>
            <person name="Hsing Y."/>
            <person name="Raghuvanshi S."/>
            <person name="Mohanty A."/>
            <person name="Bharti A.K."/>
            <person name="Gaur A."/>
            <person name="Gupta V."/>
            <person name="Kumar D."/>
            <person name="Ravi V."/>
            <person name="Vij S."/>
            <person name="Kapur A."/>
            <person name="Khurana P."/>
            <person name="Khurana P."/>
            <person name="Khurana J.P."/>
            <person name="Tyagi A.K."/>
            <person name="Gaikwad K."/>
            <person name="Singh A."/>
            <person name="Dalal V."/>
            <person name="Srivastava S."/>
            <person name="Dixit A."/>
            <person name="Pal A.K."/>
            <person name="Ghazi I.A."/>
            <person name="Yadav M."/>
            <person name="Pandit A."/>
            <person name="Bhargava A."/>
            <person name="Sureshbabu K."/>
            <person name="Batra K."/>
            <person name="Sharma T.R."/>
            <person name="Mohapatra T."/>
            <person name="Singh N.K."/>
            <person name="Messing J."/>
            <person name="Nelson A.B."/>
            <person name="Fuks G."/>
            <person name="Kavchok S."/>
            <person name="Keizer G."/>
            <person name="Linton E."/>
            <person name="Llaca V."/>
            <person name="Song R."/>
            <person name="Tanyolac B."/>
            <person name="Young S."/>
            <person name="Ho-Il K."/>
            <person name="Hahn J.H."/>
            <person name="Sangsakoo G."/>
            <person name="Vanavichit A."/>
            <person name="de Mattos Luiz.A.T."/>
            <person name="Zimmer P.D."/>
            <person name="Malone G."/>
            <person name="Dellagostin O."/>
            <person name="de Oliveira A.C."/>
            <person name="Bevan M."/>
            <person name="Bancroft I."/>
            <person name="Minx P."/>
            <person name="Cordum H."/>
            <person name="Wilson R."/>
            <person name="Cheng Z."/>
            <person name="Jin W."/>
            <person name="Jiang J."/>
            <person name="Leong S.A."/>
            <person name="Iwama H."/>
            <person name="Gojobori T."/>
            <person name="Itoh T."/>
            <person name="Niimura Y."/>
            <person name="Fujii Y."/>
            <person name="Habara T."/>
            <person name="Sakai H."/>
            <person name="Sato Y."/>
            <person name="Wilson G."/>
            <person name="Kumar K."/>
            <person name="McCouch S."/>
            <person name="Juretic N."/>
            <person name="Hoen D."/>
            <person name="Wright S."/>
            <person name="Bruskiewich R."/>
            <person name="Bureau T."/>
            <person name="Miyao A."/>
            <person name="Hirochika H."/>
            <person name="Nishikawa T."/>
            <person name="Kadowaki K."/>
            <person name="Sugiura M."/>
            <person name="Burr B."/>
            <person name="Sasaki T."/>
        </authorList>
    </citation>
    <scope>NUCLEOTIDE SEQUENCE [LARGE SCALE GENOMIC DNA]</scope>
    <source>
        <strain evidence="5">cv. Nipponbare</strain>
    </source>
</reference>
<evidence type="ECO:0000256" key="1">
    <source>
        <dbReference type="SAM" id="MobiDB-lite"/>
    </source>
</evidence>
<feature type="chain" id="PRO_5006057130" evidence="3">
    <location>
        <begin position="30"/>
        <end position="157"/>
    </location>
</feature>
<evidence type="ECO:0000313" key="5">
    <source>
        <dbReference type="Proteomes" id="UP000059680"/>
    </source>
</evidence>
<evidence type="ECO:0000256" key="3">
    <source>
        <dbReference type="SAM" id="SignalP"/>
    </source>
</evidence>
<dbReference type="STRING" id="39947.A0A0P0XIT6"/>
<dbReference type="EMBL" id="AP014964">
    <property type="protein sequence ID" value="BAT06423.1"/>
    <property type="molecule type" value="Genomic_DNA"/>
</dbReference>
<accession>A0A0P0XIT6</accession>
<proteinExistence type="predicted"/>
<feature type="region of interest" description="Disordered" evidence="1">
    <location>
        <begin position="135"/>
        <end position="157"/>
    </location>
</feature>
<keyword evidence="2" id="KW-0812">Transmembrane</keyword>
<dbReference type="InParanoid" id="A0A0P0XIT6"/>
<keyword evidence="5" id="KW-1185">Reference proteome</keyword>
<protein>
    <submittedName>
        <fullName evidence="4">Os08g0533900 protein</fullName>
    </submittedName>
</protein>
<dbReference type="PaxDb" id="39947-A0A0P0XIT6"/>
<reference evidence="4 5" key="2">
    <citation type="journal article" date="2013" name="Plant Cell Physiol.">
        <title>Rice Annotation Project Database (RAP-DB): an integrative and interactive database for rice genomics.</title>
        <authorList>
            <person name="Sakai H."/>
            <person name="Lee S.S."/>
            <person name="Tanaka T."/>
            <person name="Numa H."/>
            <person name="Kim J."/>
            <person name="Kawahara Y."/>
            <person name="Wakimoto H."/>
            <person name="Yang C.C."/>
            <person name="Iwamoto M."/>
            <person name="Abe T."/>
            <person name="Yamada Y."/>
            <person name="Muto A."/>
            <person name="Inokuchi H."/>
            <person name="Ikemura T."/>
            <person name="Matsumoto T."/>
            <person name="Sasaki T."/>
            <person name="Itoh T."/>
        </authorList>
    </citation>
    <scope>NUCLEOTIDE SEQUENCE [LARGE SCALE GENOMIC DNA]</scope>
    <source>
        <strain evidence="5">cv. Nipponbare</strain>
    </source>
</reference>
<dbReference type="Gramene" id="Os08t0533900-00">
    <property type="protein sequence ID" value="Os08t0533900-00"/>
    <property type="gene ID" value="Os08g0533900"/>
</dbReference>
<evidence type="ECO:0000313" key="4">
    <source>
        <dbReference type="EMBL" id="BAT06423.1"/>
    </source>
</evidence>
<organism evidence="4 5">
    <name type="scientific">Oryza sativa subsp. japonica</name>
    <name type="common">Rice</name>
    <dbReference type="NCBI Taxonomy" id="39947"/>
    <lineage>
        <taxon>Eukaryota</taxon>
        <taxon>Viridiplantae</taxon>
        <taxon>Streptophyta</taxon>
        <taxon>Embryophyta</taxon>
        <taxon>Tracheophyta</taxon>
        <taxon>Spermatophyta</taxon>
        <taxon>Magnoliopsida</taxon>
        <taxon>Liliopsida</taxon>
        <taxon>Poales</taxon>
        <taxon>Poaceae</taxon>
        <taxon>BOP clade</taxon>
        <taxon>Oryzoideae</taxon>
        <taxon>Oryzeae</taxon>
        <taxon>Oryzinae</taxon>
        <taxon>Oryza</taxon>
        <taxon>Oryza sativa</taxon>
    </lineage>
</organism>
<evidence type="ECO:0000256" key="2">
    <source>
        <dbReference type="SAM" id="Phobius"/>
    </source>
</evidence>
<feature type="transmembrane region" description="Helical" evidence="2">
    <location>
        <begin position="58"/>
        <end position="82"/>
    </location>
</feature>
<gene>
    <name evidence="4" type="ordered locus">Os08g0533900</name>
    <name evidence="4" type="ORF">OSNPB_080533900</name>
</gene>
<dbReference type="Proteomes" id="UP000059680">
    <property type="component" value="Chromosome 8"/>
</dbReference>
<dbReference type="AlphaFoldDB" id="A0A0P0XIT6"/>